<feature type="domain" description="Immunoglobulin V-set" evidence="6">
    <location>
        <begin position="376"/>
        <end position="444"/>
    </location>
</feature>
<protein>
    <recommendedName>
        <fullName evidence="6">Immunoglobulin V-set domain-containing protein</fullName>
    </recommendedName>
</protein>
<dbReference type="GO" id="GO:0005576">
    <property type="term" value="C:extracellular region"/>
    <property type="evidence" value="ECO:0007669"/>
    <property type="project" value="UniProtKB-ARBA"/>
</dbReference>
<gene>
    <name evidence="7" type="ORF">HPG69_006831</name>
</gene>
<dbReference type="InterPro" id="IPR036179">
    <property type="entry name" value="Ig-like_dom_sf"/>
</dbReference>
<feature type="compositionally biased region" description="Basic and acidic residues" evidence="4">
    <location>
        <begin position="207"/>
        <end position="220"/>
    </location>
</feature>
<dbReference type="InterPro" id="IPR050199">
    <property type="entry name" value="IgHV"/>
</dbReference>
<evidence type="ECO:0000256" key="5">
    <source>
        <dbReference type="SAM" id="SignalP"/>
    </source>
</evidence>
<sequence>MQRLTAAFTDQWVFLLSPGVLSQVQLHDSGSEVVHPHRSCSSSMPSLGTLSPATVLLGTGSGSPQGEVSTINPDTSQNQLSLQLSSMTTEDTAGYYCARDCVRGSVQCKVQLVESVGDVRQPRQSLKPSCAASGFTLRSCWMNWSSRLQGRGWKYAGSVEGRFIVSRDDSKNILYLQMYYLRMEDAAVYYCARLRDRRGCAAGDTQDQQRELRPYRTEKRPRGRTGEALADPVPHLHCLWILHHIQLLLWLELELLAPRERAGMAGKWLLYCIIMENKLQPLQGQGRVLLWGTHREETSFNQLLKHHIFLNTVIATKLPPGLSHLLWDTVLFEMSSPRACYIRSPSPGILRCSHSVIRAEHRAFSMEFGLSWVFLVAILRASGLTFSSYAMSWVRQAPGKGLSTHYPDSVKGRYTISRDNAKNTLYLQMNSLRTDDIAVYYHATDTVRGSQCEPRHNPPCGETGGSGLPGCSEHQGRLRTPRAHHQHQKQVEEVKGWLMLWSGASSPYHSFFRRLLYIYDSKRHFHLHKMHRVSPVGAKVTLPVVPRIRILRTGSTVVNLFESVSGQSPQWDFLLRTLTGIQAGTKRETKMGDNTKSLVIPHLSLLLMQNCARFVLSSPFTSTASRKWRTWFLSSKSQVSGPLPESQHLGKAGGTFSVSADQDPPAILCAWTPLGNASARSSLDIMMVLSKGRFKTHVFI</sequence>
<proteinExistence type="predicted"/>
<dbReference type="AlphaFoldDB" id="A0A7J7EL63"/>
<reference evidence="7 8" key="1">
    <citation type="journal article" date="2020" name="Mol. Biol. Evol.">
        <title>Interspecific Gene Flow and the Evolution of Specialization in Black and White Rhinoceros.</title>
        <authorList>
            <person name="Moodley Y."/>
            <person name="Westbury M.V."/>
            <person name="Russo I.M."/>
            <person name="Gopalakrishnan S."/>
            <person name="Rakotoarivelo A."/>
            <person name="Olsen R.A."/>
            <person name="Prost S."/>
            <person name="Tunstall T."/>
            <person name="Ryder O.A."/>
            <person name="Dalen L."/>
            <person name="Bruford M.W."/>
        </authorList>
    </citation>
    <scope>NUCLEOTIDE SEQUENCE [LARGE SCALE GENOMIC DNA]</scope>
    <source>
        <strain evidence="7">SBR-YM</strain>
        <tissue evidence="7">Skin</tissue>
    </source>
</reference>
<feature type="domain" description="Immunoglobulin V-set" evidence="6">
    <location>
        <begin position="23"/>
        <end position="99"/>
    </location>
</feature>
<evidence type="ECO:0000256" key="1">
    <source>
        <dbReference type="ARBA" id="ARBA00022859"/>
    </source>
</evidence>
<feature type="domain" description="Immunoglobulin V-set" evidence="6">
    <location>
        <begin position="125"/>
        <end position="193"/>
    </location>
</feature>
<evidence type="ECO:0000259" key="6">
    <source>
        <dbReference type="SMART" id="SM00406"/>
    </source>
</evidence>
<dbReference type="PANTHER" id="PTHR23266">
    <property type="entry name" value="IMMUNOGLOBULIN HEAVY CHAIN"/>
    <property type="match status" value="1"/>
</dbReference>
<evidence type="ECO:0000313" key="8">
    <source>
        <dbReference type="Proteomes" id="UP000551758"/>
    </source>
</evidence>
<organism evidence="7 8">
    <name type="scientific">Diceros bicornis minor</name>
    <name type="common">South-central black rhinoceros</name>
    <dbReference type="NCBI Taxonomy" id="77932"/>
    <lineage>
        <taxon>Eukaryota</taxon>
        <taxon>Metazoa</taxon>
        <taxon>Chordata</taxon>
        <taxon>Craniata</taxon>
        <taxon>Vertebrata</taxon>
        <taxon>Euteleostomi</taxon>
        <taxon>Mammalia</taxon>
        <taxon>Eutheria</taxon>
        <taxon>Laurasiatheria</taxon>
        <taxon>Perissodactyla</taxon>
        <taxon>Rhinocerotidae</taxon>
        <taxon>Diceros</taxon>
    </lineage>
</organism>
<feature type="region of interest" description="Disordered" evidence="4">
    <location>
        <begin position="205"/>
        <end position="227"/>
    </location>
</feature>
<keyword evidence="8" id="KW-1185">Reference proteome</keyword>
<feature type="signal peptide" evidence="5">
    <location>
        <begin position="1"/>
        <end position="22"/>
    </location>
</feature>
<dbReference type="GO" id="GO:0002250">
    <property type="term" value="P:adaptive immune response"/>
    <property type="evidence" value="ECO:0007669"/>
    <property type="project" value="UniProtKB-KW"/>
</dbReference>
<name>A0A7J7EL63_DICBM</name>
<keyword evidence="2" id="KW-1064">Adaptive immunity</keyword>
<dbReference type="GO" id="GO:0019814">
    <property type="term" value="C:immunoglobulin complex"/>
    <property type="evidence" value="ECO:0007669"/>
    <property type="project" value="UniProtKB-KW"/>
</dbReference>
<feature type="chain" id="PRO_5029559060" description="Immunoglobulin V-set domain-containing protein" evidence="5">
    <location>
        <begin position="23"/>
        <end position="700"/>
    </location>
</feature>
<keyword evidence="5" id="KW-0732">Signal</keyword>
<dbReference type="SMART" id="SM00406">
    <property type="entry name" value="IGv"/>
    <property type="match status" value="3"/>
</dbReference>
<evidence type="ECO:0000256" key="3">
    <source>
        <dbReference type="ARBA" id="ARBA00043265"/>
    </source>
</evidence>
<accession>A0A7J7EL63</accession>
<evidence type="ECO:0000256" key="2">
    <source>
        <dbReference type="ARBA" id="ARBA00023130"/>
    </source>
</evidence>
<dbReference type="SUPFAM" id="SSF48726">
    <property type="entry name" value="Immunoglobulin"/>
    <property type="match status" value="3"/>
</dbReference>
<comment type="caution">
    <text evidence="7">The sequence shown here is derived from an EMBL/GenBank/DDBJ whole genome shotgun (WGS) entry which is preliminary data.</text>
</comment>
<keyword evidence="1" id="KW-0391">Immunity</keyword>
<evidence type="ECO:0000256" key="4">
    <source>
        <dbReference type="SAM" id="MobiDB-lite"/>
    </source>
</evidence>
<dbReference type="InterPro" id="IPR013106">
    <property type="entry name" value="Ig_V-set"/>
</dbReference>
<evidence type="ECO:0000313" key="7">
    <source>
        <dbReference type="EMBL" id="KAF5916427.1"/>
    </source>
</evidence>
<dbReference type="EMBL" id="JACDTQ010002713">
    <property type="protein sequence ID" value="KAF5916427.1"/>
    <property type="molecule type" value="Genomic_DNA"/>
</dbReference>
<dbReference type="Proteomes" id="UP000551758">
    <property type="component" value="Unassembled WGS sequence"/>
</dbReference>
<keyword evidence="3" id="KW-1280">Immunoglobulin</keyword>
<dbReference type="InterPro" id="IPR013783">
    <property type="entry name" value="Ig-like_fold"/>
</dbReference>
<dbReference type="Gene3D" id="2.60.40.10">
    <property type="entry name" value="Immunoglobulins"/>
    <property type="match status" value="3"/>
</dbReference>